<evidence type="ECO:0000313" key="9">
    <source>
        <dbReference type="EMBL" id="KPQ36951.1"/>
    </source>
</evidence>
<evidence type="ECO:0000256" key="4">
    <source>
        <dbReference type="ARBA" id="ARBA00023235"/>
    </source>
</evidence>
<organism evidence="9 10">
    <name type="scientific">Phormidesmis priestleyi Ana</name>
    <dbReference type="NCBI Taxonomy" id="1666911"/>
    <lineage>
        <taxon>Bacteria</taxon>
        <taxon>Bacillati</taxon>
        <taxon>Cyanobacteriota</taxon>
        <taxon>Cyanophyceae</taxon>
        <taxon>Leptolyngbyales</taxon>
        <taxon>Leptolyngbyaceae</taxon>
        <taxon>Phormidesmis</taxon>
    </lineage>
</organism>
<reference evidence="9 10" key="1">
    <citation type="submission" date="2015-09" db="EMBL/GenBank/DDBJ databases">
        <title>Identification and resolution of microdiversity through metagenomic sequencing of parallel consortia.</title>
        <authorList>
            <person name="Nelson W.C."/>
            <person name="Romine M.F."/>
            <person name="Lindemann S.R."/>
        </authorList>
    </citation>
    <scope>NUCLEOTIDE SEQUENCE [LARGE SCALE GENOMIC DNA]</scope>
    <source>
        <strain evidence="9">Ana</strain>
    </source>
</reference>
<evidence type="ECO:0000259" key="8">
    <source>
        <dbReference type="PROSITE" id="PS50059"/>
    </source>
</evidence>
<dbReference type="Pfam" id="PF00254">
    <property type="entry name" value="FKBP_C"/>
    <property type="match status" value="1"/>
</dbReference>
<evidence type="ECO:0000256" key="5">
    <source>
        <dbReference type="PROSITE-ProRule" id="PRU00277"/>
    </source>
</evidence>
<dbReference type="PANTHER" id="PTHR43811:SF19">
    <property type="entry name" value="39 KDA FK506-BINDING NUCLEAR PROTEIN"/>
    <property type="match status" value="1"/>
</dbReference>
<dbReference type="InterPro" id="IPR001179">
    <property type="entry name" value="PPIase_FKBP_dom"/>
</dbReference>
<keyword evidence="4 5" id="KW-0413">Isomerase</keyword>
<evidence type="ECO:0000256" key="7">
    <source>
        <dbReference type="SAM" id="MobiDB-lite"/>
    </source>
</evidence>
<dbReference type="Proteomes" id="UP000050465">
    <property type="component" value="Unassembled WGS sequence"/>
</dbReference>
<dbReference type="GO" id="GO:0003755">
    <property type="term" value="F:peptidyl-prolyl cis-trans isomerase activity"/>
    <property type="evidence" value="ECO:0007669"/>
    <property type="project" value="UniProtKB-UniRule"/>
</dbReference>
<comment type="similarity">
    <text evidence="2 6">Belongs to the FKBP-type PPIase family.</text>
</comment>
<sequence>MREILISFGVVVACVAVLLVAQFTGGDGEVAIADRATEAPTAQTQVQTPVSEKAPSETSAETSAETLVAQGSASDLVTGSTTGGDAVTNPAADANNIVTTDSGLKYEVITEGEGAQPQTGNRVFVHYVGTLEDGTKFDSSRDRGRPFDFTIGQGQVIKGWDEGVGMMKVGDRRKLIIPPELGYGARGAGGVIPPNATLIFDVELLRIGS</sequence>
<dbReference type="SUPFAM" id="SSF54534">
    <property type="entry name" value="FKBP-like"/>
    <property type="match status" value="1"/>
</dbReference>
<evidence type="ECO:0000313" key="10">
    <source>
        <dbReference type="Proteomes" id="UP000050465"/>
    </source>
</evidence>
<dbReference type="EMBL" id="LJZR01000003">
    <property type="protein sequence ID" value="KPQ36951.1"/>
    <property type="molecule type" value="Genomic_DNA"/>
</dbReference>
<evidence type="ECO:0000256" key="1">
    <source>
        <dbReference type="ARBA" id="ARBA00000971"/>
    </source>
</evidence>
<dbReference type="PROSITE" id="PS50059">
    <property type="entry name" value="FKBP_PPIASE"/>
    <property type="match status" value="1"/>
</dbReference>
<dbReference type="AlphaFoldDB" id="A0A0P7ZPC4"/>
<dbReference type="EC" id="5.2.1.8" evidence="6"/>
<evidence type="ECO:0000256" key="6">
    <source>
        <dbReference type="RuleBase" id="RU003915"/>
    </source>
</evidence>
<feature type="domain" description="PPIase FKBP-type" evidence="8">
    <location>
        <begin position="120"/>
        <end position="208"/>
    </location>
</feature>
<dbReference type="Gene3D" id="3.10.50.40">
    <property type="match status" value="1"/>
</dbReference>
<comment type="caution">
    <text evidence="9">The sequence shown here is derived from an EMBL/GenBank/DDBJ whole genome shotgun (WGS) entry which is preliminary data.</text>
</comment>
<comment type="catalytic activity">
    <reaction evidence="1 5 6">
        <text>[protein]-peptidylproline (omega=180) = [protein]-peptidylproline (omega=0)</text>
        <dbReference type="Rhea" id="RHEA:16237"/>
        <dbReference type="Rhea" id="RHEA-COMP:10747"/>
        <dbReference type="Rhea" id="RHEA-COMP:10748"/>
        <dbReference type="ChEBI" id="CHEBI:83833"/>
        <dbReference type="ChEBI" id="CHEBI:83834"/>
        <dbReference type="EC" id="5.2.1.8"/>
    </reaction>
</comment>
<dbReference type="FunFam" id="3.10.50.40:FF:000006">
    <property type="entry name" value="Peptidyl-prolyl cis-trans isomerase"/>
    <property type="match status" value="1"/>
</dbReference>
<evidence type="ECO:0000256" key="3">
    <source>
        <dbReference type="ARBA" id="ARBA00023110"/>
    </source>
</evidence>
<evidence type="ECO:0000256" key="2">
    <source>
        <dbReference type="ARBA" id="ARBA00006577"/>
    </source>
</evidence>
<feature type="region of interest" description="Disordered" evidence="7">
    <location>
        <begin position="40"/>
        <end position="67"/>
    </location>
</feature>
<name>A0A0P7ZPC4_9CYAN</name>
<accession>A0A0P7ZPC4</accession>
<dbReference type="PANTHER" id="PTHR43811">
    <property type="entry name" value="FKBP-TYPE PEPTIDYL-PROLYL CIS-TRANS ISOMERASE FKPA"/>
    <property type="match status" value="1"/>
</dbReference>
<protein>
    <recommendedName>
        <fullName evidence="6">Peptidyl-prolyl cis-trans isomerase</fullName>
        <ecNumber evidence="6">5.2.1.8</ecNumber>
    </recommendedName>
</protein>
<dbReference type="PATRIC" id="fig|1666911.3.peg.3500"/>
<proteinExistence type="inferred from homology"/>
<dbReference type="InterPro" id="IPR046357">
    <property type="entry name" value="PPIase_dom_sf"/>
</dbReference>
<keyword evidence="3 5" id="KW-0697">Rotamase</keyword>
<dbReference type="STRING" id="1666911.HLUCCA11_03280"/>
<gene>
    <name evidence="9" type="ORF">HLUCCA11_03280</name>
</gene>